<sequence>MMKNKTTKKIICGGLATVLLSSSLALPTTALASTSEQMVQDYQQEETFSESALTELDNLTAGKYITFDSSLKQYKVNSTIGSEMTPEKIEAVNKQVAETNNLLALAKKDSSTNIIAVTPKGEETVVKRGLLKGAGVNRVTYHWNYARIRLSKNTVRTMGAGLSIAGIWLPLKVVSKVCASLGVGTGFVKHGIWFDYNYFSNLLLTGYGWQ</sequence>
<keyword evidence="2" id="KW-1185">Reference proteome</keyword>
<proteinExistence type="predicted"/>
<evidence type="ECO:0000313" key="2">
    <source>
        <dbReference type="Proteomes" id="UP001235315"/>
    </source>
</evidence>
<accession>A0AAE9VE37</accession>
<protein>
    <submittedName>
        <fullName evidence="1">Lead, cadmium, zinc and mercury transporting ATPase</fullName>
    </submittedName>
</protein>
<dbReference type="EMBL" id="OP894077">
    <property type="protein sequence ID" value="WAX22505.1"/>
    <property type="molecule type" value="Genomic_DNA"/>
</dbReference>
<dbReference type="Proteomes" id="UP001235315">
    <property type="component" value="Segment"/>
</dbReference>
<evidence type="ECO:0000313" key="1">
    <source>
        <dbReference type="EMBL" id="WAX22505.1"/>
    </source>
</evidence>
<name>A0AAE9VE37_9CAUD</name>
<reference evidence="1" key="1">
    <citation type="submission" date="2022-11" db="EMBL/GenBank/DDBJ databases">
        <authorList>
            <person name="Shareefdeen H."/>
            <person name="Buttimer C."/>
            <person name="Denise R."/>
            <person name="Hill C."/>
        </authorList>
    </citation>
    <scope>NUCLEOTIDE SEQUENCE</scope>
</reference>
<gene>
    <name evidence="1" type="ORF">HS5_27</name>
</gene>
<organism evidence="1 2">
    <name type="scientific">Listeria phage HS5</name>
    <dbReference type="NCBI Taxonomy" id="3003559"/>
    <lineage>
        <taxon>Viruses</taxon>
        <taxon>Duplodnaviria</taxon>
        <taxon>Heunggongvirae</taxon>
        <taxon>Uroviricota</taxon>
        <taxon>Caudoviricetes</taxon>
        <taxon>Aquingentivirus</taxon>
        <taxon>Aquingentivirus HS5</taxon>
    </lineage>
</organism>